<accession>A0A1D1ZAJ6</accession>
<protein>
    <submittedName>
        <fullName evidence="1">Dipeptidyl peptidase 4</fullName>
    </submittedName>
</protein>
<organism evidence="1">
    <name type="scientific">Anthurium amnicola</name>
    <dbReference type="NCBI Taxonomy" id="1678845"/>
    <lineage>
        <taxon>Eukaryota</taxon>
        <taxon>Viridiplantae</taxon>
        <taxon>Streptophyta</taxon>
        <taxon>Embryophyta</taxon>
        <taxon>Tracheophyta</taxon>
        <taxon>Spermatophyta</taxon>
        <taxon>Magnoliopsida</taxon>
        <taxon>Liliopsida</taxon>
        <taxon>Araceae</taxon>
        <taxon>Pothoideae</taxon>
        <taxon>Potheae</taxon>
        <taxon>Anthurium</taxon>
    </lineage>
</organism>
<reference evidence="1" key="1">
    <citation type="submission" date="2015-07" db="EMBL/GenBank/DDBJ databases">
        <title>Transcriptome Assembly of Anthurium amnicola.</title>
        <authorList>
            <person name="Suzuki J."/>
        </authorList>
    </citation>
    <scope>NUCLEOTIDE SEQUENCE</scope>
</reference>
<evidence type="ECO:0000313" key="1">
    <source>
        <dbReference type="EMBL" id="JAT63882.1"/>
    </source>
</evidence>
<proteinExistence type="predicted"/>
<dbReference type="EMBL" id="GDJX01004054">
    <property type="protein sequence ID" value="JAT63882.1"/>
    <property type="molecule type" value="Transcribed_RNA"/>
</dbReference>
<name>A0A1D1ZAJ6_9ARAE</name>
<sequence>MAEEVGSGSSGEHLARCADDLYFSALHAAEDLLPSSGGEQAPLTEARWEETSPIVTEEELLLPASGEKQALPASGEESPLVLDENYARLLQFQEVLVSSVTGATAAAAAA</sequence>
<gene>
    <name evidence="1" type="primary">dpp4</name>
    <name evidence="1" type="ORF">g.105659</name>
</gene>
<feature type="non-terminal residue" evidence="1">
    <location>
        <position position="110"/>
    </location>
</feature>
<dbReference type="AlphaFoldDB" id="A0A1D1ZAJ6"/>